<dbReference type="InterPro" id="IPR026960">
    <property type="entry name" value="RVT-Znf"/>
</dbReference>
<dbReference type="Pfam" id="PF13966">
    <property type="entry name" value="zf-RVT"/>
    <property type="match status" value="1"/>
</dbReference>
<comment type="caution">
    <text evidence="2">The sequence shown here is derived from an EMBL/GenBank/DDBJ whole genome shotgun (WGS) entry which is preliminary data.</text>
</comment>
<sequence>MCRPTRMGGLGFRSLNFNLALLAKQGWRLLTQPNTILSRVLKAKYFPHCSFWEASKGSRPSFTWRSLLATKEILREGCGVQNEEDAQDGTQFIWTQGSKGLFFVKSAYELVTELEARTEASTSGSYPQLTEGCVDFWHQLWNIPIPPRVCLQAWRFCYEAVPTMENLAIRRVGIEVHCVLCGADTESLKHILLECSFARLVWLYLISHGIDFLLVG</sequence>
<evidence type="ECO:0000259" key="1">
    <source>
        <dbReference type="Pfam" id="PF13966"/>
    </source>
</evidence>
<feature type="domain" description="Reverse transcriptase zinc-binding" evidence="1">
    <location>
        <begin position="103"/>
        <end position="202"/>
    </location>
</feature>
<protein>
    <submittedName>
        <fullName evidence="2">Mitochondrial protein</fullName>
    </submittedName>
</protein>
<organism evidence="2">
    <name type="scientific">Sesamum calycinum</name>
    <dbReference type="NCBI Taxonomy" id="2727403"/>
    <lineage>
        <taxon>Eukaryota</taxon>
        <taxon>Viridiplantae</taxon>
        <taxon>Streptophyta</taxon>
        <taxon>Embryophyta</taxon>
        <taxon>Tracheophyta</taxon>
        <taxon>Spermatophyta</taxon>
        <taxon>Magnoliopsida</taxon>
        <taxon>eudicotyledons</taxon>
        <taxon>Gunneridae</taxon>
        <taxon>Pentapetalae</taxon>
        <taxon>asterids</taxon>
        <taxon>lamiids</taxon>
        <taxon>Lamiales</taxon>
        <taxon>Pedaliaceae</taxon>
        <taxon>Sesamum</taxon>
    </lineage>
</organism>
<reference evidence="2" key="2">
    <citation type="journal article" date="2024" name="Plant">
        <title>Genomic evolution and insights into agronomic trait innovations of Sesamum species.</title>
        <authorList>
            <person name="Miao H."/>
            <person name="Wang L."/>
            <person name="Qu L."/>
            <person name="Liu H."/>
            <person name="Sun Y."/>
            <person name="Le M."/>
            <person name="Wang Q."/>
            <person name="Wei S."/>
            <person name="Zheng Y."/>
            <person name="Lin W."/>
            <person name="Duan Y."/>
            <person name="Cao H."/>
            <person name="Xiong S."/>
            <person name="Wang X."/>
            <person name="Wei L."/>
            <person name="Li C."/>
            <person name="Ma Q."/>
            <person name="Ju M."/>
            <person name="Zhao R."/>
            <person name="Li G."/>
            <person name="Mu C."/>
            <person name="Tian Q."/>
            <person name="Mei H."/>
            <person name="Zhang T."/>
            <person name="Gao T."/>
            <person name="Zhang H."/>
        </authorList>
    </citation>
    <scope>NUCLEOTIDE SEQUENCE</scope>
    <source>
        <strain evidence="2">KEN8</strain>
    </source>
</reference>
<dbReference type="PANTHER" id="PTHR33116:SF86">
    <property type="entry name" value="REVERSE TRANSCRIPTASE DOMAIN-CONTAINING PROTEIN"/>
    <property type="match status" value="1"/>
</dbReference>
<dbReference type="EMBL" id="JACGWM010000012">
    <property type="protein sequence ID" value="KAL0337675.1"/>
    <property type="molecule type" value="Genomic_DNA"/>
</dbReference>
<gene>
    <name evidence="2" type="ORF">Scaly_2042600</name>
</gene>
<reference evidence="2" key="1">
    <citation type="submission" date="2020-06" db="EMBL/GenBank/DDBJ databases">
        <authorList>
            <person name="Li T."/>
            <person name="Hu X."/>
            <person name="Zhang T."/>
            <person name="Song X."/>
            <person name="Zhang H."/>
            <person name="Dai N."/>
            <person name="Sheng W."/>
            <person name="Hou X."/>
            <person name="Wei L."/>
        </authorList>
    </citation>
    <scope>NUCLEOTIDE SEQUENCE</scope>
    <source>
        <strain evidence="2">KEN8</strain>
        <tissue evidence="2">Leaf</tissue>
    </source>
</reference>
<dbReference type="AlphaFoldDB" id="A0AAW2N3Z7"/>
<proteinExistence type="predicted"/>
<accession>A0AAW2N3Z7</accession>
<evidence type="ECO:0000313" key="2">
    <source>
        <dbReference type="EMBL" id="KAL0337675.1"/>
    </source>
</evidence>
<name>A0AAW2N3Z7_9LAMI</name>
<dbReference type="PANTHER" id="PTHR33116">
    <property type="entry name" value="REVERSE TRANSCRIPTASE ZINC-BINDING DOMAIN-CONTAINING PROTEIN-RELATED-RELATED"/>
    <property type="match status" value="1"/>
</dbReference>